<keyword evidence="7" id="KW-1185">Reference proteome</keyword>
<dbReference type="Pfam" id="PF00089">
    <property type="entry name" value="Trypsin"/>
    <property type="match status" value="1"/>
</dbReference>
<dbReference type="PROSITE" id="PS50240">
    <property type="entry name" value="TRYPSIN_DOM"/>
    <property type="match status" value="1"/>
</dbReference>
<keyword evidence="4" id="KW-1015">Disulfide bond</keyword>
<evidence type="ECO:0000256" key="2">
    <source>
        <dbReference type="ARBA" id="ARBA00022801"/>
    </source>
</evidence>
<dbReference type="Gene3D" id="2.40.10.10">
    <property type="entry name" value="Trypsin-like serine proteases"/>
    <property type="match status" value="1"/>
</dbReference>
<evidence type="ECO:0000313" key="6">
    <source>
        <dbReference type="EMBL" id="KAF2888933.1"/>
    </source>
</evidence>
<evidence type="ECO:0000313" key="7">
    <source>
        <dbReference type="Proteomes" id="UP000801492"/>
    </source>
</evidence>
<dbReference type="EMBL" id="VTPC01072590">
    <property type="protein sequence ID" value="KAF2888933.1"/>
    <property type="molecule type" value="Genomic_DNA"/>
</dbReference>
<dbReference type="OrthoDB" id="6676947at2759"/>
<name>A0A8K0CQU0_IGNLU</name>
<dbReference type="AlphaFoldDB" id="A0A8K0CQU0"/>
<dbReference type="GO" id="GO:0006508">
    <property type="term" value="P:proteolysis"/>
    <property type="evidence" value="ECO:0007669"/>
    <property type="project" value="UniProtKB-KW"/>
</dbReference>
<evidence type="ECO:0000256" key="4">
    <source>
        <dbReference type="ARBA" id="ARBA00023157"/>
    </source>
</evidence>
<dbReference type="Proteomes" id="UP000801492">
    <property type="component" value="Unassembled WGS sequence"/>
</dbReference>
<proteinExistence type="predicted"/>
<comment type="caution">
    <text evidence="6">The sequence shown here is derived from an EMBL/GenBank/DDBJ whole genome shotgun (WGS) entry which is preliminary data.</text>
</comment>
<dbReference type="GO" id="GO:0004252">
    <property type="term" value="F:serine-type endopeptidase activity"/>
    <property type="evidence" value="ECO:0007669"/>
    <property type="project" value="InterPro"/>
</dbReference>
<gene>
    <name evidence="6" type="ORF">ILUMI_17240</name>
</gene>
<keyword evidence="3" id="KW-0720">Serine protease</keyword>
<evidence type="ECO:0000256" key="3">
    <source>
        <dbReference type="ARBA" id="ARBA00022825"/>
    </source>
</evidence>
<accession>A0A8K0CQU0</accession>
<dbReference type="SMART" id="SM00020">
    <property type="entry name" value="Tryp_SPc"/>
    <property type="match status" value="1"/>
</dbReference>
<dbReference type="InterPro" id="IPR043504">
    <property type="entry name" value="Peptidase_S1_PA_chymotrypsin"/>
</dbReference>
<feature type="domain" description="Peptidase S1" evidence="5">
    <location>
        <begin position="33"/>
        <end position="150"/>
    </location>
</feature>
<dbReference type="SUPFAM" id="SSF50494">
    <property type="entry name" value="Trypsin-like serine proteases"/>
    <property type="match status" value="1"/>
</dbReference>
<sequence length="150" mass="17325">DGDIQENNAFVCSNTSNWKKGCNKHLIARKYKHNKYNSTEEDYDIGLVRVKVPFNGKFEKPIKWAGSNFKYPDNAQVTVLGWGYTHPNEEKLSDVLRYVNVQSMNYNTCKKRYKERSSIVTSRMMCAMDIDKDACRFDSGGPLVLNRILI</sequence>
<evidence type="ECO:0000259" key="5">
    <source>
        <dbReference type="PROSITE" id="PS50240"/>
    </source>
</evidence>
<dbReference type="InterPro" id="IPR009003">
    <property type="entry name" value="Peptidase_S1_PA"/>
</dbReference>
<dbReference type="InterPro" id="IPR050430">
    <property type="entry name" value="Peptidase_S1"/>
</dbReference>
<protein>
    <recommendedName>
        <fullName evidence="5">Peptidase S1 domain-containing protein</fullName>
    </recommendedName>
</protein>
<feature type="non-terminal residue" evidence="6">
    <location>
        <position position="1"/>
    </location>
</feature>
<keyword evidence="1" id="KW-0645">Protease</keyword>
<reference evidence="6" key="1">
    <citation type="submission" date="2019-08" db="EMBL/GenBank/DDBJ databases">
        <title>The genome of the North American firefly Photinus pyralis.</title>
        <authorList>
            <consortium name="Photinus pyralis genome working group"/>
            <person name="Fallon T.R."/>
            <person name="Sander Lower S.E."/>
            <person name="Weng J.-K."/>
        </authorList>
    </citation>
    <scope>NUCLEOTIDE SEQUENCE</scope>
    <source>
        <strain evidence="6">TRF0915ILg1</strain>
        <tissue evidence="6">Whole body</tissue>
    </source>
</reference>
<dbReference type="InterPro" id="IPR001254">
    <property type="entry name" value="Trypsin_dom"/>
</dbReference>
<evidence type="ECO:0000256" key="1">
    <source>
        <dbReference type="ARBA" id="ARBA00022670"/>
    </source>
</evidence>
<dbReference type="PANTHER" id="PTHR24276:SF91">
    <property type="entry name" value="AT26814P-RELATED"/>
    <property type="match status" value="1"/>
</dbReference>
<dbReference type="PANTHER" id="PTHR24276">
    <property type="entry name" value="POLYSERASE-RELATED"/>
    <property type="match status" value="1"/>
</dbReference>
<keyword evidence="2" id="KW-0378">Hydrolase</keyword>
<feature type="non-terminal residue" evidence="6">
    <location>
        <position position="150"/>
    </location>
</feature>
<organism evidence="6 7">
    <name type="scientific">Ignelater luminosus</name>
    <name type="common">Cucubano</name>
    <name type="synonym">Pyrophorus luminosus</name>
    <dbReference type="NCBI Taxonomy" id="2038154"/>
    <lineage>
        <taxon>Eukaryota</taxon>
        <taxon>Metazoa</taxon>
        <taxon>Ecdysozoa</taxon>
        <taxon>Arthropoda</taxon>
        <taxon>Hexapoda</taxon>
        <taxon>Insecta</taxon>
        <taxon>Pterygota</taxon>
        <taxon>Neoptera</taxon>
        <taxon>Endopterygota</taxon>
        <taxon>Coleoptera</taxon>
        <taxon>Polyphaga</taxon>
        <taxon>Elateriformia</taxon>
        <taxon>Elateroidea</taxon>
        <taxon>Elateridae</taxon>
        <taxon>Agrypninae</taxon>
        <taxon>Pyrophorini</taxon>
        <taxon>Ignelater</taxon>
    </lineage>
</organism>